<feature type="non-terminal residue" evidence="2">
    <location>
        <position position="102"/>
    </location>
</feature>
<dbReference type="CDD" id="cd00761">
    <property type="entry name" value="Glyco_tranf_GTA_type"/>
    <property type="match status" value="1"/>
</dbReference>
<dbReference type="AlphaFoldDB" id="A0A382T7D8"/>
<accession>A0A382T7D8</accession>
<feature type="domain" description="Glycosyltransferase 2-like" evidence="1">
    <location>
        <begin position="6"/>
        <end position="101"/>
    </location>
</feature>
<dbReference type="PANTHER" id="PTHR43685:SF2">
    <property type="entry name" value="GLYCOSYLTRANSFERASE 2-LIKE DOMAIN-CONTAINING PROTEIN"/>
    <property type="match status" value="1"/>
</dbReference>
<organism evidence="2">
    <name type="scientific">marine metagenome</name>
    <dbReference type="NCBI Taxonomy" id="408172"/>
    <lineage>
        <taxon>unclassified sequences</taxon>
        <taxon>metagenomes</taxon>
        <taxon>ecological metagenomes</taxon>
    </lineage>
</organism>
<gene>
    <name evidence="2" type="ORF">METZ01_LOCUS370777</name>
</gene>
<name>A0A382T7D8_9ZZZZ</name>
<dbReference type="EMBL" id="UINC01134400">
    <property type="protein sequence ID" value="SVD17923.1"/>
    <property type="molecule type" value="Genomic_DNA"/>
</dbReference>
<sequence length="102" mass="11502">LSVRISIVIPVYNAEDTIIDCLDSLAEQTINKEYYEVICIDDGSTDRTSKLLKKYIQIANYKIFNQINSGPARARNEGAELAIGDIILFTDSDCILDRNWIS</sequence>
<proteinExistence type="predicted"/>
<dbReference type="Gene3D" id="3.90.550.10">
    <property type="entry name" value="Spore Coat Polysaccharide Biosynthesis Protein SpsA, Chain A"/>
    <property type="match status" value="1"/>
</dbReference>
<dbReference type="SUPFAM" id="SSF53448">
    <property type="entry name" value="Nucleotide-diphospho-sugar transferases"/>
    <property type="match status" value="1"/>
</dbReference>
<dbReference type="InterPro" id="IPR050834">
    <property type="entry name" value="Glycosyltransf_2"/>
</dbReference>
<dbReference type="InterPro" id="IPR029044">
    <property type="entry name" value="Nucleotide-diphossugar_trans"/>
</dbReference>
<dbReference type="Pfam" id="PF00535">
    <property type="entry name" value="Glycos_transf_2"/>
    <property type="match status" value="1"/>
</dbReference>
<evidence type="ECO:0000259" key="1">
    <source>
        <dbReference type="Pfam" id="PF00535"/>
    </source>
</evidence>
<feature type="non-terminal residue" evidence="2">
    <location>
        <position position="1"/>
    </location>
</feature>
<reference evidence="2" key="1">
    <citation type="submission" date="2018-05" db="EMBL/GenBank/DDBJ databases">
        <authorList>
            <person name="Lanie J.A."/>
            <person name="Ng W.-L."/>
            <person name="Kazmierczak K.M."/>
            <person name="Andrzejewski T.M."/>
            <person name="Davidsen T.M."/>
            <person name="Wayne K.J."/>
            <person name="Tettelin H."/>
            <person name="Glass J.I."/>
            <person name="Rusch D."/>
            <person name="Podicherti R."/>
            <person name="Tsui H.-C.T."/>
            <person name="Winkler M.E."/>
        </authorList>
    </citation>
    <scope>NUCLEOTIDE SEQUENCE</scope>
</reference>
<evidence type="ECO:0000313" key="2">
    <source>
        <dbReference type="EMBL" id="SVD17923.1"/>
    </source>
</evidence>
<protein>
    <recommendedName>
        <fullName evidence="1">Glycosyltransferase 2-like domain-containing protein</fullName>
    </recommendedName>
</protein>
<dbReference type="InterPro" id="IPR001173">
    <property type="entry name" value="Glyco_trans_2-like"/>
</dbReference>
<dbReference type="PANTHER" id="PTHR43685">
    <property type="entry name" value="GLYCOSYLTRANSFERASE"/>
    <property type="match status" value="1"/>
</dbReference>